<sequence length="246" mass="27408">MTSRIPAFSAIMYLKPRIIHYVAHSPAHRHEILSNSLDAIRVRKKERRMVIDRNTRSAIEREEDVTRDLYQVVFPVSKLDPIVAILALDKDYGSSGYPHVPVYETADLATAKTVLRLIVEGQDDDWVADTKGMGATASQDHLDIGPVYNPFSSPSASYAVRTSRGAGGEKGPLQLSSLNSEREREGERGDDSADYYAATPQEKERIEEERERDYYQLGGAIAVQVRIANLCVSMADGTQRVVKLGR</sequence>
<feature type="compositionally biased region" description="Basic and acidic residues" evidence="1">
    <location>
        <begin position="180"/>
        <end position="191"/>
    </location>
</feature>
<evidence type="ECO:0000313" key="2">
    <source>
        <dbReference type="EMBL" id="GIQ79739.1"/>
    </source>
</evidence>
<evidence type="ECO:0000256" key="1">
    <source>
        <dbReference type="SAM" id="MobiDB-lite"/>
    </source>
</evidence>
<keyword evidence="3" id="KW-1185">Reference proteome</keyword>
<dbReference type="AlphaFoldDB" id="A0A9K3GDG6"/>
<reference evidence="2 3" key="1">
    <citation type="journal article" date="2018" name="PLoS ONE">
        <title>The draft genome of Kipferlia bialata reveals reductive genome evolution in fornicate parasites.</title>
        <authorList>
            <person name="Tanifuji G."/>
            <person name="Takabayashi S."/>
            <person name="Kume K."/>
            <person name="Takagi M."/>
            <person name="Nakayama T."/>
            <person name="Kamikawa R."/>
            <person name="Inagaki Y."/>
            <person name="Hashimoto T."/>
        </authorList>
    </citation>
    <scope>NUCLEOTIDE SEQUENCE [LARGE SCALE GENOMIC DNA]</scope>
    <source>
        <strain evidence="2">NY0173</strain>
    </source>
</reference>
<gene>
    <name evidence="2" type="ORF">KIPB_000432</name>
</gene>
<evidence type="ECO:0000313" key="3">
    <source>
        <dbReference type="Proteomes" id="UP000265618"/>
    </source>
</evidence>
<organism evidence="2 3">
    <name type="scientific">Kipferlia bialata</name>
    <dbReference type="NCBI Taxonomy" id="797122"/>
    <lineage>
        <taxon>Eukaryota</taxon>
        <taxon>Metamonada</taxon>
        <taxon>Carpediemonas-like organisms</taxon>
        <taxon>Kipferlia</taxon>
    </lineage>
</organism>
<dbReference type="EMBL" id="BDIP01000048">
    <property type="protein sequence ID" value="GIQ79739.1"/>
    <property type="molecule type" value="Genomic_DNA"/>
</dbReference>
<comment type="caution">
    <text evidence="2">The sequence shown here is derived from an EMBL/GenBank/DDBJ whole genome shotgun (WGS) entry which is preliminary data.</text>
</comment>
<dbReference type="Proteomes" id="UP000265618">
    <property type="component" value="Unassembled WGS sequence"/>
</dbReference>
<feature type="region of interest" description="Disordered" evidence="1">
    <location>
        <begin position="158"/>
        <end position="207"/>
    </location>
</feature>
<proteinExistence type="predicted"/>
<accession>A0A9K3GDG6</accession>
<name>A0A9K3GDG6_9EUKA</name>
<protein>
    <submittedName>
        <fullName evidence="2">Uncharacterized protein</fullName>
    </submittedName>
</protein>